<gene>
    <name evidence="1" type="ORF">FD24_GL001023</name>
</gene>
<dbReference type="Proteomes" id="UP000051020">
    <property type="component" value="Unassembled WGS sequence"/>
</dbReference>
<protein>
    <submittedName>
        <fullName evidence="1">Sugar-phosphatase</fullName>
    </submittedName>
</protein>
<dbReference type="AlphaFoldDB" id="A0A837R7R4"/>
<accession>A0A837R7R4</accession>
<dbReference type="GO" id="GO:0005829">
    <property type="term" value="C:cytosol"/>
    <property type="evidence" value="ECO:0007669"/>
    <property type="project" value="TreeGrafter"/>
</dbReference>
<dbReference type="Gene3D" id="3.30.1240.10">
    <property type="match status" value="1"/>
</dbReference>
<dbReference type="GO" id="GO:0000287">
    <property type="term" value="F:magnesium ion binding"/>
    <property type="evidence" value="ECO:0007669"/>
    <property type="project" value="TreeGrafter"/>
</dbReference>
<proteinExistence type="predicted"/>
<evidence type="ECO:0000313" key="1">
    <source>
        <dbReference type="EMBL" id="KRK23593.1"/>
    </source>
</evidence>
<dbReference type="PANTHER" id="PTHR10000:SF53">
    <property type="entry name" value="5-AMINO-6-(5-PHOSPHO-D-RIBITYLAMINO)URACIL PHOSPHATASE YBJI-RELATED"/>
    <property type="match status" value="1"/>
</dbReference>
<comment type="caution">
    <text evidence="1">The sequence shown here is derived from an EMBL/GenBank/DDBJ whole genome shotgun (WGS) entry which is preliminary data.</text>
</comment>
<dbReference type="NCBIfam" id="TIGR01484">
    <property type="entry name" value="HAD-SF-IIB"/>
    <property type="match status" value="1"/>
</dbReference>
<dbReference type="Pfam" id="PF08282">
    <property type="entry name" value="Hydrolase_3"/>
    <property type="match status" value="1"/>
</dbReference>
<dbReference type="Gene3D" id="3.40.50.1000">
    <property type="entry name" value="HAD superfamily/HAD-like"/>
    <property type="match status" value="1"/>
</dbReference>
<dbReference type="CDD" id="cd07518">
    <property type="entry name" value="HAD_YbiV-Like"/>
    <property type="match status" value="1"/>
</dbReference>
<dbReference type="InterPro" id="IPR006379">
    <property type="entry name" value="HAD-SF_hydro_IIB"/>
</dbReference>
<dbReference type="EMBL" id="AZCU01000015">
    <property type="protein sequence ID" value="KRK23593.1"/>
    <property type="molecule type" value="Genomic_DNA"/>
</dbReference>
<dbReference type="NCBIfam" id="TIGR00099">
    <property type="entry name" value="Cof-subfamily"/>
    <property type="match status" value="1"/>
</dbReference>
<dbReference type="GO" id="GO:0016791">
    <property type="term" value="F:phosphatase activity"/>
    <property type="evidence" value="ECO:0007669"/>
    <property type="project" value="UniProtKB-ARBA"/>
</dbReference>
<sequence>MDGTFLNDRGEYDQKRFAKDYAALRQRGIQFVIASGHQAAELATTFSDYPDMWMIGGNGAELWQRAAGLTATTFSPTATQQILTALSAYDDLQIALCGTETVHVLKYADPQFVANMQQYYYRVATCDDLMAVTDPVVKFDIICPPALTDQLVYELTPKLAGIAVPASGGQGSLDLIQPGMHKGRALKQLGAQLGITADEMLVFGDGTNDLEMFHYAGHAVAMHNAPANVRANATAVTGTNIDNGVLDYIEKHLLSLFKTVGVLIEVAFGSCKRGRLLVAEWARQSCRRGQLGFRAMSDLVRSTM</sequence>
<organism evidence="1 2">
    <name type="scientific">Lactiplantibacillus pentosus DSM 20314</name>
    <dbReference type="NCBI Taxonomy" id="1423791"/>
    <lineage>
        <taxon>Bacteria</taxon>
        <taxon>Bacillati</taxon>
        <taxon>Bacillota</taxon>
        <taxon>Bacilli</taxon>
        <taxon>Lactobacillales</taxon>
        <taxon>Lactobacillaceae</taxon>
        <taxon>Lactiplantibacillus</taxon>
    </lineage>
</organism>
<dbReference type="InterPro" id="IPR023214">
    <property type="entry name" value="HAD_sf"/>
</dbReference>
<dbReference type="InterPro" id="IPR036412">
    <property type="entry name" value="HAD-like_sf"/>
</dbReference>
<name>A0A837R7R4_LACPE</name>
<evidence type="ECO:0000313" key="2">
    <source>
        <dbReference type="Proteomes" id="UP000051020"/>
    </source>
</evidence>
<dbReference type="InterPro" id="IPR000150">
    <property type="entry name" value="Cof"/>
</dbReference>
<dbReference type="SUPFAM" id="SSF56784">
    <property type="entry name" value="HAD-like"/>
    <property type="match status" value="1"/>
</dbReference>
<reference evidence="1 2" key="1">
    <citation type="journal article" date="2015" name="Genome Announc.">
        <title>Expanding the biotechnology potential of lactobacilli through comparative genomics of 213 strains and associated genera.</title>
        <authorList>
            <person name="Sun Z."/>
            <person name="Harris H.M."/>
            <person name="McCann A."/>
            <person name="Guo C."/>
            <person name="Argimon S."/>
            <person name="Zhang W."/>
            <person name="Yang X."/>
            <person name="Jeffery I.B."/>
            <person name="Cooney J.C."/>
            <person name="Kagawa T.F."/>
            <person name="Liu W."/>
            <person name="Song Y."/>
            <person name="Salvetti E."/>
            <person name="Wrobel A."/>
            <person name="Rasinkangas P."/>
            <person name="Parkhill J."/>
            <person name="Rea M.C."/>
            <person name="O'Sullivan O."/>
            <person name="Ritari J."/>
            <person name="Douillard F.P."/>
            <person name="Paul Ross R."/>
            <person name="Yang R."/>
            <person name="Briner A.E."/>
            <person name="Felis G.E."/>
            <person name="de Vos W.M."/>
            <person name="Barrangou R."/>
            <person name="Klaenhammer T.R."/>
            <person name="Caufield P.W."/>
            <person name="Cui Y."/>
            <person name="Zhang H."/>
            <person name="O'Toole P.W."/>
        </authorList>
    </citation>
    <scope>NUCLEOTIDE SEQUENCE [LARGE SCALE GENOMIC DNA]</scope>
    <source>
        <strain evidence="1 2">DSM 20314</strain>
    </source>
</reference>
<dbReference type="PANTHER" id="PTHR10000">
    <property type="entry name" value="PHOSPHOSERINE PHOSPHATASE"/>
    <property type="match status" value="1"/>
</dbReference>